<organism evidence="4 5">
    <name type="scientific">Vermiconidia calcicola</name>
    <dbReference type="NCBI Taxonomy" id="1690605"/>
    <lineage>
        <taxon>Eukaryota</taxon>
        <taxon>Fungi</taxon>
        <taxon>Dikarya</taxon>
        <taxon>Ascomycota</taxon>
        <taxon>Pezizomycotina</taxon>
        <taxon>Dothideomycetes</taxon>
        <taxon>Dothideomycetidae</taxon>
        <taxon>Mycosphaerellales</taxon>
        <taxon>Extremaceae</taxon>
        <taxon>Vermiconidia</taxon>
    </lineage>
</organism>
<dbReference type="InterPro" id="IPR047183">
    <property type="entry name" value="GDO-like"/>
</dbReference>
<dbReference type="Gene3D" id="2.60.120.10">
    <property type="entry name" value="Jelly Rolls"/>
    <property type="match status" value="1"/>
</dbReference>
<dbReference type="Proteomes" id="UP001345827">
    <property type="component" value="Unassembled WGS sequence"/>
</dbReference>
<feature type="domain" description="Cupin type-2" evidence="3">
    <location>
        <begin position="89"/>
        <end position="156"/>
    </location>
</feature>
<evidence type="ECO:0000313" key="4">
    <source>
        <dbReference type="EMBL" id="KAK5527679.1"/>
    </source>
</evidence>
<dbReference type="InterPro" id="IPR011051">
    <property type="entry name" value="RmlC_Cupin_sf"/>
</dbReference>
<dbReference type="InterPro" id="IPR013096">
    <property type="entry name" value="Cupin_2"/>
</dbReference>
<gene>
    <name evidence="4" type="ORF">LTR25_011002</name>
</gene>
<dbReference type="Pfam" id="PF07883">
    <property type="entry name" value="Cupin_2"/>
    <property type="match status" value="1"/>
</dbReference>
<dbReference type="AlphaFoldDB" id="A0AAV9PQ62"/>
<dbReference type="SUPFAM" id="SSF51182">
    <property type="entry name" value="RmlC-like cupins"/>
    <property type="match status" value="1"/>
</dbReference>
<evidence type="ECO:0000259" key="3">
    <source>
        <dbReference type="Pfam" id="PF07883"/>
    </source>
</evidence>
<dbReference type="CDD" id="cd02216">
    <property type="entry name" value="cupin_GDO-like_N"/>
    <property type="match status" value="1"/>
</dbReference>
<reference evidence="4 5" key="1">
    <citation type="submission" date="2023-06" db="EMBL/GenBank/DDBJ databases">
        <title>Black Yeasts Isolated from many extreme environments.</title>
        <authorList>
            <person name="Coleine C."/>
            <person name="Stajich J.E."/>
            <person name="Selbmann L."/>
        </authorList>
    </citation>
    <scope>NUCLEOTIDE SEQUENCE [LARGE SCALE GENOMIC DNA]</scope>
    <source>
        <strain evidence="4 5">CCFEE 5887</strain>
    </source>
</reference>
<name>A0AAV9PQ62_9PEZI</name>
<dbReference type="GO" id="GO:0051213">
    <property type="term" value="F:dioxygenase activity"/>
    <property type="evidence" value="ECO:0007669"/>
    <property type="project" value="UniProtKB-KW"/>
</dbReference>
<dbReference type="PANTHER" id="PTHR41517:SF1">
    <property type="entry name" value="CUPIN"/>
    <property type="match status" value="1"/>
</dbReference>
<dbReference type="EMBL" id="JAXLQG010000037">
    <property type="protein sequence ID" value="KAK5527679.1"/>
    <property type="molecule type" value="Genomic_DNA"/>
</dbReference>
<dbReference type="InterPro" id="IPR014710">
    <property type="entry name" value="RmlC-like_jellyroll"/>
</dbReference>
<proteinExistence type="predicted"/>
<evidence type="ECO:0000256" key="2">
    <source>
        <dbReference type="ARBA" id="ARBA00023002"/>
    </source>
</evidence>
<keyword evidence="1" id="KW-0223">Dioxygenase</keyword>
<protein>
    <recommendedName>
        <fullName evidence="3">Cupin type-2 domain-containing protein</fullName>
    </recommendedName>
</protein>
<comment type="caution">
    <text evidence="4">The sequence shown here is derived from an EMBL/GenBank/DDBJ whole genome shotgun (WGS) entry which is preliminary data.</text>
</comment>
<keyword evidence="2" id="KW-0560">Oxidoreductase</keyword>
<keyword evidence="5" id="KW-1185">Reference proteome</keyword>
<accession>A0AAV9PQ62</accession>
<sequence>MDQNGINGAHTGEEELMSKLPGYHVEALWTVMHEMVPKAPQPKAIVAAWKYDELRPILLQAGESVTAEQAERRVLMLKNPALNTVYAGLQLILPGETAPAHRHQAFALRFIIEGSRAFTAVSGQKVTMEEGDVILTPQWQWHDHGHEGDSPMIWLDGLDLPLYHYFPTHFAQPYHEKRYPSKPIHDSPLRFPWADMQAKLDDNPDDWARSEYETRSGGHISQTLGAHAERVRAGKTGVVPRNTCSHVYHVRSGNGMTVIQPPDGREQKVQWTSRDTFAVPAWSKITHHAAEGGDAYLFVLSDRPVLDALNMYVSDEAGADKLRPT</sequence>
<evidence type="ECO:0000256" key="1">
    <source>
        <dbReference type="ARBA" id="ARBA00022964"/>
    </source>
</evidence>
<dbReference type="PANTHER" id="PTHR41517">
    <property type="entry name" value="1,2-DIOXYGENASE PROTEIN-RELATED"/>
    <property type="match status" value="1"/>
</dbReference>
<evidence type="ECO:0000313" key="5">
    <source>
        <dbReference type="Proteomes" id="UP001345827"/>
    </source>
</evidence>